<dbReference type="Proteomes" id="UP000188268">
    <property type="component" value="Unassembled WGS sequence"/>
</dbReference>
<dbReference type="Gramene" id="OMP11749">
    <property type="protein sequence ID" value="OMP11749"/>
    <property type="gene ID" value="CCACVL1_00292"/>
</dbReference>
<organism evidence="1 2">
    <name type="scientific">Corchorus capsularis</name>
    <name type="common">Jute</name>
    <dbReference type="NCBI Taxonomy" id="210143"/>
    <lineage>
        <taxon>Eukaryota</taxon>
        <taxon>Viridiplantae</taxon>
        <taxon>Streptophyta</taxon>
        <taxon>Embryophyta</taxon>
        <taxon>Tracheophyta</taxon>
        <taxon>Spermatophyta</taxon>
        <taxon>Magnoliopsida</taxon>
        <taxon>eudicotyledons</taxon>
        <taxon>Gunneridae</taxon>
        <taxon>Pentapetalae</taxon>
        <taxon>rosids</taxon>
        <taxon>malvids</taxon>
        <taxon>Malvales</taxon>
        <taxon>Malvaceae</taxon>
        <taxon>Grewioideae</taxon>
        <taxon>Apeibeae</taxon>
        <taxon>Corchorus</taxon>
    </lineage>
</organism>
<reference evidence="1 2" key="1">
    <citation type="submission" date="2013-09" db="EMBL/GenBank/DDBJ databases">
        <title>Corchorus capsularis genome sequencing.</title>
        <authorList>
            <person name="Alam M."/>
            <person name="Haque M.S."/>
            <person name="Islam M.S."/>
            <person name="Emdad E.M."/>
            <person name="Islam M.M."/>
            <person name="Ahmed B."/>
            <person name="Halim A."/>
            <person name="Hossen Q.M.M."/>
            <person name="Hossain M.Z."/>
            <person name="Ahmed R."/>
            <person name="Khan M.M."/>
            <person name="Islam R."/>
            <person name="Rashid M.M."/>
            <person name="Khan S.A."/>
            <person name="Rahman M.S."/>
            <person name="Alam M."/>
        </authorList>
    </citation>
    <scope>NUCLEOTIDE SEQUENCE [LARGE SCALE GENOMIC DNA]</scope>
    <source>
        <strain evidence="2">cv. CVL-1</strain>
        <tissue evidence="1">Whole seedling</tissue>
    </source>
</reference>
<dbReference type="AlphaFoldDB" id="A0A1R3KXJ8"/>
<name>A0A1R3KXJ8_COCAP</name>
<gene>
    <name evidence="1" type="ORF">CCACVL1_00292</name>
</gene>
<proteinExistence type="predicted"/>
<dbReference type="STRING" id="210143.A0A1R3KXJ8"/>
<dbReference type="OrthoDB" id="1898501at2759"/>
<sequence>METKDKDSTTQDGTVDLRGRPVLASKTGKWKACAFLVGRLFFGFIGPNCSKWDIISWYFVLHKAYL</sequence>
<accession>A0A1R3KXJ8</accession>
<dbReference type="EMBL" id="AWWV01000921">
    <property type="protein sequence ID" value="OMP11749.1"/>
    <property type="molecule type" value="Genomic_DNA"/>
</dbReference>
<protein>
    <submittedName>
        <fullName evidence="1">Uncharacterized protein</fullName>
    </submittedName>
</protein>
<evidence type="ECO:0000313" key="2">
    <source>
        <dbReference type="Proteomes" id="UP000188268"/>
    </source>
</evidence>
<keyword evidence="2" id="KW-1185">Reference proteome</keyword>
<comment type="caution">
    <text evidence="1">The sequence shown here is derived from an EMBL/GenBank/DDBJ whole genome shotgun (WGS) entry which is preliminary data.</text>
</comment>
<evidence type="ECO:0000313" key="1">
    <source>
        <dbReference type="EMBL" id="OMP11749.1"/>
    </source>
</evidence>